<evidence type="ECO:0000313" key="2">
    <source>
        <dbReference type="EMBL" id="RDC45550.1"/>
    </source>
</evidence>
<evidence type="ECO:0000256" key="1">
    <source>
        <dbReference type="SAM" id="MobiDB-lite"/>
    </source>
</evidence>
<feature type="compositionally biased region" description="Basic and acidic residues" evidence="1">
    <location>
        <begin position="222"/>
        <end position="240"/>
    </location>
</feature>
<comment type="caution">
    <text evidence="2">The sequence shown here is derived from an EMBL/GenBank/DDBJ whole genome shotgun (WGS) entry which is preliminary data.</text>
</comment>
<name>A0A369P0E0_9ACTN</name>
<protein>
    <recommendedName>
        <fullName evidence="4">Rpn family recombination-promoting nuclease/putative transposase</fullName>
    </recommendedName>
</protein>
<dbReference type="NCBIfam" id="TIGR01784">
    <property type="entry name" value="T_den_put_tspse"/>
    <property type="match status" value="1"/>
</dbReference>
<evidence type="ECO:0000313" key="3">
    <source>
        <dbReference type="Proteomes" id="UP000253805"/>
    </source>
</evidence>
<gene>
    <name evidence="2" type="ORF">C1850_04205</name>
</gene>
<accession>A0A369P0E0</accession>
<evidence type="ECO:0008006" key="4">
    <source>
        <dbReference type="Google" id="ProtNLM"/>
    </source>
</evidence>
<dbReference type="EMBL" id="PPUT01000008">
    <property type="protein sequence ID" value="RDC45550.1"/>
    <property type="molecule type" value="Genomic_DNA"/>
</dbReference>
<dbReference type="RefSeq" id="WP_114548716.1">
    <property type="nucleotide sequence ID" value="NZ_DBFWAD010000069.1"/>
</dbReference>
<organism evidence="2 3">
    <name type="scientific">Adlercreutzia equolifaciens subsp. celatus</name>
    <dbReference type="NCBI Taxonomy" id="394340"/>
    <lineage>
        <taxon>Bacteria</taxon>
        <taxon>Bacillati</taxon>
        <taxon>Actinomycetota</taxon>
        <taxon>Coriobacteriia</taxon>
        <taxon>Eggerthellales</taxon>
        <taxon>Eggerthellaceae</taxon>
        <taxon>Adlercreutzia</taxon>
    </lineage>
</organism>
<dbReference type="InterPro" id="IPR010106">
    <property type="entry name" value="RpnA"/>
</dbReference>
<dbReference type="Proteomes" id="UP000253805">
    <property type="component" value="Unassembled WGS sequence"/>
</dbReference>
<proteinExistence type="predicted"/>
<dbReference type="AlphaFoldDB" id="A0A369P0E0"/>
<feature type="region of interest" description="Disordered" evidence="1">
    <location>
        <begin position="221"/>
        <end position="240"/>
    </location>
</feature>
<sequence length="282" mass="31576">MSRNLLFSEYPMFDRIMEERPDLCRRVLETALGVPVDEVRNVVAERTLQPRVGSHGVRLDAWVRTSDALYDVEMQTYSREGLGRRMRYYQSAMDTAMLRPGATYDSLPESFIVFICLHDEFKEGLPVYTFDMICDESGSVVLGHGFRWVVLNASAWEMLPDGPLRGLLRYVATEEVGGDGLTADLAAAVEAANEDAPWREESLVMLTLEEDMRAQGRLLQKKGREEGLAEGRAEGRAAGRAEGADQLGKLIAQLMDAGRFEDARRAATDAEYREGLLEELDS</sequence>
<reference evidence="2 3" key="1">
    <citation type="journal article" date="2018" name="Elife">
        <title>Discovery and characterization of a prevalent human gut bacterial enzyme sufficient for the inactivation of a family of plant toxins.</title>
        <authorList>
            <person name="Koppel N."/>
            <person name="Bisanz J.E."/>
            <person name="Pandelia M.E."/>
            <person name="Turnbaugh P.J."/>
            <person name="Balskus E.P."/>
        </authorList>
    </citation>
    <scope>NUCLEOTIDE SEQUENCE [LARGE SCALE GENOMIC DNA]</scope>
    <source>
        <strain evidence="2 3">OB21 GAM 11</strain>
    </source>
</reference>